<evidence type="ECO:0000313" key="1">
    <source>
        <dbReference type="EMBL" id="PWN52964.1"/>
    </source>
</evidence>
<proteinExistence type="predicted"/>
<gene>
    <name evidence="1" type="ORF">IE53DRAFT_232939</name>
</gene>
<keyword evidence="2" id="KW-1185">Reference proteome</keyword>
<accession>A0ACD0P4G6</accession>
<sequence>MPRIIWFWPHTPTPLRQILKKDGKGHPDRSRRGTKVDFMKELLIKYKFVEPYLHDEYHEEGDGPTRKFMLQVLLPHNELLAKNKPYSYLCELAQANGFTASRNKRINKERCGPNWKEEKPAIRDEGAVAAIDERVARRKAFLLESERLRHQSTNIVRETRAGLVKYRGAASSRARRENSSTKATPPAVVPEPPKKPKVYNSREGKWIYNGKAHCSLISQELWRPSSIPVHVSRLGK</sequence>
<dbReference type="Proteomes" id="UP000245626">
    <property type="component" value="Unassembled WGS sequence"/>
</dbReference>
<dbReference type="EMBL" id="KZ819749">
    <property type="protein sequence ID" value="PWN52964.1"/>
    <property type="molecule type" value="Genomic_DNA"/>
</dbReference>
<organism evidence="1 2">
    <name type="scientific">Violaceomyces palustris</name>
    <dbReference type="NCBI Taxonomy" id="1673888"/>
    <lineage>
        <taxon>Eukaryota</taxon>
        <taxon>Fungi</taxon>
        <taxon>Dikarya</taxon>
        <taxon>Basidiomycota</taxon>
        <taxon>Ustilaginomycotina</taxon>
        <taxon>Ustilaginomycetes</taxon>
        <taxon>Violaceomycetales</taxon>
        <taxon>Violaceomycetaceae</taxon>
        <taxon>Violaceomyces</taxon>
    </lineage>
</organism>
<protein>
    <submittedName>
        <fullName evidence="1">Uncharacterized protein</fullName>
    </submittedName>
</protein>
<reference evidence="1 2" key="1">
    <citation type="journal article" date="2018" name="Mol. Biol. Evol.">
        <title>Broad Genomic Sampling Reveals a Smut Pathogenic Ancestry of the Fungal Clade Ustilaginomycotina.</title>
        <authorList>
            <person name="Kijpornyongpan T."/>
            <person name="Mondo S.J."/>
            <person name="Barry K."/>
            <person name="Sandor L."/>
            <person name="Lee J."/>
            <person name="Lipzen A."/>
            <person name="Pangilinan J."/>
            <person name="LaButti K."/>
            <person name="Hainaut M."/>
            <person name="Henrissat B."/>
            <person name="Grigoriev I.V."/>
            <person name="Spatafora J.W."/>
            <person name="Aime M.C."/>
        </authorList>
    </citation>
    <scope>NUCLEOTIDE SEQUENCE [LARGE SCALE GENOMIC DNA]</scope>
    <source>
        <strain evidence="1 2">SA 807</strain>
    </source>
</reference>
<evidence type="ECO:0000313" key="2">
    <source>
        <dbReference type="Proteomes" id="UP000245626"/>
    </source>
</evidence>
<name>A0ACD0P4G6_9BASI</name>